<dbReference type="AlphaFoldDB" id="A5ING1"/>
<name>A5ING1_THEP1</name>
<sequence>MKLFFIYMFFSRLNKLYIVSLEREPDSYELCVAHPDLLLFPTLRKGIVVPFEEKDMFEVEDLNFQMCKLISSLNLLKVHQVQKNLEKLSRRVLKIPSGNLYLLPNPLKRM</sequence>
<organism evidence="1 2">
    <name type="scientific">Thermotoga petrophila (strain ATCC BAA-488 / DSM 13995 / JCM 10881 / RKU-1)</name>
    <dbReference type="NCBI Taxonomy" id="390874"/>
    <lineage>
        <taxon>Bacteria</taxon>
        <taxon>Thermotogati</taxon>
        <taxon>Thermotogota</taxon>
        <taxon>Thermotogae</taxon>
        <taxon>Thermotogales</taxon>
        <taxon>Thermotogaceae</taxon>
        <taxon>Thermotoga</taxon>
    </lineage>
</organism>
<evidence type="ECO:0000313" key="2">
    <source>
        <dbReference type="Proteomes" id="UP000006558"/>
    </source>
</evidence>
<protein>
    <submittedName>
        <fullName evidence="1">Uncharacterized protein</fullName>
    </submittedName>
</protein>
<evidence type="ECO:0000313" key="1">
    <source>
        <dbReference type="EMBL" id="ABQ47734.1"/>
    </source>
</evidence>
<dbReference type="Proteomes" id="UP000006558">
    <property type="component" value="Chromosome"/>
</dbReference>
<dbReference type="KEGG" id="tpt:Tpet_1729"/>
<proteinExistence type="predicted"/>
<dbReference type="EMBL" id="CP000702">
    <property type="protein sequence ID" value="ABQ47734.1"/>
    <property type="molecule type" value="Genomic_DNA"/>
</dbReference>
<accession>A5ING1</accession>
<dbReference type="STRING" id="390874.Tpet_1729"/>
<dbReference type="HOGENOM" id="CLU_2169888_0_0_0"/>
<gene>
    <name evidence="1" type="ordered locus">Tpet_1729</name>
</gene>
<reference evidence="1 2" key="2">
    <citation type="journal article" date="2009" name="Proc. Natl. Acad. Sci. U.S.A.">
        <title>On the chimeric nature, thermophilic origin, and phylogenetic placement of the Thermotogales.</title>
        <authorList>
            <person name="Zhaxybayeva O."/>
            <person name="Swithers K.S."/>
            <person name="Lapierre P."/>
            <person name="Fournier G.P."/>
            <person name="Bickhart D.M."/>
            <person name="DeBoy R.T."/>
            <person name="Nelson K.E."/>
            <person name="Nesbo C.L."/>
            <person name="Doolittle W.F."/>
            <person name="Gogarten J.P."/>
            <person name="Noll K.M."/>
        </authorList>
    </citation>
    <scope>NUCLEOTIDE SEQUENCE [LARGE SCALE GENOMIC DNA]</scope>
    <source>
        <strain evidence="2">ATCC BAA-488 / DSM 13995 / JCM 10881 / RKU-1</strain>
    </source>
</reference>
<reference evidence="2" key="1">
    <citation type="submission" date="2007-05" db="EMBL/GenBank/DDBJ databases">
        <title>Complete sequence of Thermotoga petrophila RKU-1.</title>
        <authorList>
            <consortium name="US DOE Joint Genome Institute"/>
            <person name="Copeland A."/>
            <person name="Lucas S."/>
            <person name="Lapidus A."/>
            <person name="Barry K."/>
            <person name="Glavina del Rio T."/>
            <person name="Dalin E."/>
            <person name="Tice H."/>
            <person name="Pitluck S."/>
            <person name="Sims D."/>
            <person name="Brettin T."/>
            <person name="Bruce D."/>
            <person name="Detter J.C."/>
            <person name="Han C."/>
            <person name="Tapia R."/>
            <person name="Schmutz J."/>
            <person name="Larimer F."/>
            <person name="Land M."/>
            <person name="Hauser L."/>
            <person name="Kyrpides N."/>
            <person name="Mikhailova N."/>
            <person name="Nelson K."/>
            <person name="Gogarten J.P."/>
            <person name="Noll K."/>
            <person name="Richardson P."/>
        </authorList>
    </citation>
    <scope>NUCLEOTIDE SEQUENCE [LARGE SCALE GENOMIC DNA]</scope>
    <source>
        <strain evidence="2">ATCC BAA-488 / DSM 13995 / JCM 10881 / RKU-1</strain>
    </source>
</reference>